<dbReference type="EMBL" id="JADIMX010000041">
    <property type="protein sequence ID" value="MBO8434106.1"/>
    <property type="molecule type" value="Genomic_DNA"/>
</dbReference>
<proteinExistence type="predicted"/>
<accession>A0A9D9H2K6</accession>
<evidence type="ECO:0000313" key="2">
    <source>
        <dbReference type="EMBL" id="MBO8434106.1"/>
    </source>
</evidence>
<feature type="coiled-coil region" evidence="1">
    <location>
        <begin position="16"/>
        <end position="43"/>
    </location>
</feature>
<keyword evidence="1" id="KW-0175">Coiled coil</keyword>
<comment type="caution">
    <text evidence="2">The sequence shown here is derived from an EMBL/GenBank/DDBJ whole genome shotgun (WGS) entry which is preliminary data.</text>
</comment>
<dbReference type="Proteomes" id="UP000823611">
    <property type="component" value="Unassembled WGS sequence"/>
</dbReference>
<evidence type="ECO:0000256" key="1">
    <source>
        <dbReference type="SAM" id="Coils"/>
    </source>
</evidence>
<organism evidence="2 3">
    <name type="scientific">Candidatus Fimicola merdigallinarum</name>
    <dbReference type="NCBI Taxonomy" id="2840819"/>
    <lineage>
        <taxon>Bacteria</taxon>
        <taxon>Bacillati</taxon>
        <taxon>Bacillota</taxon>
        <taxon>Clostridia</taxon>
        <taxon>Lachnospirales</taxon>
        <taxon>Lachnospiraceae</taxon>
        <taxon>Lachnospiraceae incertae sedis</taxon>
        <taxon>Candidatus Fimicola</taxon>
    </lineage>
</organism>
<reference evidence="2" key="1">
    <citation type="submission" date="2020-10" db="EMBL/GenBank/DDBJ databases">
        <authorList>
            <person name="Gilroy R."/>
        </authorList>
    </citation>
    <scope>NUCLEOTIDE SEQUENCE</scope>
    <source>
        <strain evidence="2">F6-4510</strain>
    </source>
</reference>
<dbReference type="AlphaFoldDB" id="A0A9D9H2K6"/>
<evidence type="ECO:0000313" key="3">
    <source>
        <dbReference type="Proteomes" id="UP000823611"/>
    </source>
</evidence>
<protein>
    <submittedName>
        <fullName evidence="2">Uncharacterized protein</fullName>
    </submittedName>
</protein>
<reference evidence="2" key="2">
    <citation type="journal article" date="2021" name="PeerJ">
        <title>Extensive microbial diversity within the chicken gut microbiome revealed by metagenomics and culture.</title>
        <authorList>
            <person name="Gilroy R."/>
            <person name="Ravi A."/>
            <person name="Getino M."/>
            <person name="Pursley I."/>
            <person name="Horton D.L."/>
            <person name="Alikhan N.F."/>
            <person name="Baker D."/>
            <person name="Gharbi K."/>
            <person name="Hall N."/>
            <person name="Watson M."/>
            <person name="Adriaenssens E.M."/>
            <person name="Foster-Nyarko E."/>
            <person name="Jarju S."/>
            <person name="Secka A."/>
            <person name="Antonio M."/>
            <person name="Oren A."/>
            <person name="Chaudhuri R.R."/>
            <person name="La Ragione R."/>
            <person name="Hildebrand F."/>
            <person name="Pallen M.J."/>
        </authorList>
    </citation>
    <scope>NUCLEOTIDE SEQUENCE</scope>
    <source>
        <strain evidence="2">F6-4510</strain>
    </source>
</reference>
<sequence length="55" mass="6376">MTDKSRIRLSEIAIEREECEKLMAGIRNRIKELSKEVADIMATEREVAKRGEKDV</sequence>
<gene>
    <name evidence="2" type="ORF">IAC55_02125</name>
</gene>
<name>A0A9D9H2K6_9FIRM</name>